<name>A0ABP0WZN9_9BRYO</name>
<evidence type="ECO:0000313" key="3">
    <source>
        <dbReference type="Proteomes" id="UP001497444"/>
    </source>
</evidence>
<evidence type="ECO:0000256" key="1">
    <source>
        <dbReference type="SAM" id="MobiDB-lite"/>
    </source>
</evidence>
<proteinExistence type="predicted"/>
<accession>A0ABP0WZN9</accession>
<dbReference type="InterPro" id="IPR032707">
    <property type="entry name" value="MYCBPAP"/>
</dbReference>
<reference evidence="2" key="1">
    <citation type="submission" date="2024-02" db="EMBL/GenBank/DDBJ databases">
        <authorList>
            <consortium name="ELIXIR-Norway"/>
            <consortium name="Elixir Norway"/>
        </authorList>
    </citation>
    <scope>NUCLEOTIDE SEQUENCE</scope>
</reference>
<dbReference type="Pfam" id="PF14646">
    <property type="entry name" value="MYCBPAP"/>
    <property type="match status" value="1"/>
</dbReference>
<dbReference type="PANTHER" id="PTHR48421:SF1">
    <property type="entry name" value="MYCBP-ASSOCIATED PROTEIN"/>
    <property type="match status" value="1"/>
</dbReference>
<dbReference type="Proteomes" id="UP001497444">
    <property type="component" value="Chromosome 3"/>
</dbReference>
<gene>
    <name evidence="2" type="ORF">CSSPJE1EN1_LOCUS16285</name>
</gene>
<organism evidence="2 3">
    <name type="scientific">Sphagnum jensenii</name>
    <dbReference type="NCBI Taxonomy" id="128206"/>
    <lineage>
        <taxon>Eukaryota</taxon>
        <taxon>Viridiplantae</taxon>
        <taxon>Streptophyta</taxon>
        <taxon>Embryophyta</taxon>
        <taxon>Bryophyta</taxon>
        <taxon>Sphagnophytina</taxon>
        <taxon>Sphagnopsida</taxon>
        <taxon>Sphagnales</taxon>
        <taxon>Sphagnaceae</taxon>
        <taxon>Sphagnum</taxon>
    </lineage>
</organism>
<feature type="region of interest" description="Disordered" evidence="1">
    <location>
        <begin position="219"/>
        <end position="241"/>
    </location>
</feature>
<sequence length="469" mass="52701">MVTLENLGSTVLFYTWERRPVQAIQTAPNITFGKHITNCRAFTVMNGAGSLLAGQCMTATFTFSADVPGVFLESWVLRIAPRLPAHWSLDPLYLKGVAFADDHFRQLREKLTTVMNFREMMRGINEFLDTILNRAGKASQPTEEVRNAGYMFSAEAFNFIRNNLSLAPPVYFVPSIYAKFEKLAEYVREMAPPLLPLPPPTSIPPIKVGKEGEALIKPKGKASKVPSKLASPMVPPSPPPPSPNELDIHWDGAIATIQSGIELLQGEEHRTCLRNKLAMLIEAAQIPPHQTALLHSAMYKTISRAADSVADGIEGVPPSFGKPMAQKLMQTFYENFEQEQAAKLLAMQNCKDQDVESEIMGSLLEQIKMEDPPLNEVSLESRLDNHEMLEDCLRWILVMTELRCLMKHEFNNYGENVHGEQASVLTQIDNNIQVLAKQEDEHSTWNAFAFERQKQELVIEEKLLQKINN</sequence>
<dbReference type="EMBL" id="OZ020098">
    <property type="protein sequence ID" value="CAK9270807.1"/>
    <property type="molecule type" value="Genomic_DNA"/>
</dbReference>
<keyword evidence="3" id="KW-1185">Reference proteome</keyword>
<dbReference type="PANTHER" id="PTHR48421">
    <property type="entry name" value="MYCBP-ASSOCIATED PROTEIN"/>
    <property type="match status" value="1"/>
</dbReference>
<evidence type="ECO:0000313" key="2">
    <source>
        <dbReference type="EMBL" id="CAK9270807.1"/>
    </source>
</evidence>
<protein>
    <submittedName>
        <fullName evidence="2">Uncharacterized protein</fullName>
    </submittedName>
</protein>